<evidence type="ECO:0000256" key="1">
    <source>
        <dbReference type="HAMAP-Rule" id="MF_03030"/>
    </source>
</evidence>
<keyword evidence="4" id="KW-1185">Reference proteome</keyword>
<protein>
    <recommendedName>
        <fullName evidence="1">Mitochondrial genome maintenance exonuclease 1</fullName>
        <ecNumber evidence="1">3.1.-.-</ecNumber>
    </recommendedName>
</protein>
<organism evidence="3 4">
    <name type="scientific">Sinanodonta woodiana</name>
    <name type="common">Chinese pond mussel</name>
    <name type="synonym">Anodonta woodiana</name>
    <dbReference type="NCBI Taxonomy" id="1069815"/>
    <lineage>
        <taxon>Eukaryota</taxon>
        <taxon>Metazoa</taxon>
        <taxon>Spiralia</taxon>
        <taxon>Lophotrochozoa</taxon>
        <taxon>Mollusca</taxon>
        <taxon>Bivalvia</taxon>
        <taxon>Autobranchia</taxon>
        <taxon>Heteroconchia</taxon>
        <taxon>Palaeoheterodonta</taxon>
        <taxon>Unionida</taxon>
        <taxon>Unionoidea</taxon>
        <taxon>Unionidae</taxon>
        <taxon>Unioninae</taxon>
        <taxon>Sinanodonta</taxon>
    </lineage>
</organism>
<dbReference type="PANTHER" id="PTHR31340:SF3">
    <property type="entry name" value="MITOCHONDRIAL GENOME MAINTENANCE EXONUCLEASE 1"/>
    <property type="match status" value="1"/>
</dbReference>
<gene>
    <name evidence="3" type="ORF">ACJMK2_036453</name>
</gene>
<dbReference type="Gene3D" id="3.90.320.10">
    <property type="match status" value="1"/>
</dbReference>
<keyword evidence="1" id="KW-0378">Hydrolase</keyword>
<feature type="active site" evidence="1">
    <location>
        <position position="252"/>
    </location>
</feature>
<evidence type="ECO:0000313" key="4">
    <source>
        <dbReference type="Proteomes" id="UP001634394"/>
    </source>
</evidence>
<dbReference type="EMBL" id="JBJQND010000006">
    <property type="protein sequence ID" value="KAL3873321.1"/>
    <property type="molecule type" value="Genomic_DNA"/>
</dbReference>
<evidence type="ECO:0000259" key="2">
    <source>
        <dbReference type="Pfam" id="PF12705"/>
    </source>
</evidence>
<reference evidence="3 4" key="1">
    <citation type="submission" date="2024-11" db="EMBL/GenBank/DDBJ databases">
        <title>Chromosome-level genome assembly of the freshwater bivalve Anodonta woodiana.</title>
        <authorList>
            <person name="Chen X."/>
        </authorList>
    </citation>
    <scope>NUCLEOTIDE SEQUENCE [LARGE SCALE GENOMIC DNA]</scope>
    <source>
        <strain evidence="3">MN2024</strain>
        <tissue evidence="3">Gills</tissue>
    </source>
</reference>
<keyword evidence="1" id="KW-0540">Nuclease</keyword>
<proteinExistence type="inferred from homology"/>
<comment type="subcellular location">
    <subcellularLocation>
        <location evidence="1">Mitochondrion</location>
    </subcellularLocation>
</comment>
<accession>A0ABD3WH90</accession>
<dbReference type="PANTHER" id="PTHR31340">
    <property type="entry name" value="MITOCHONDRIAL GENOME MAINTENANCE EXONUCLEASE 1"/>
    <property type="match status" value="1"/>
</dbReference>
<dbReference type="GO" id="GO:0043504">
    <property type="term" value="P:mitochondrial DNA repair"/>
    <property type="evidence" value="ECO:0007669"/>
    <property type="project" value="UniProtKB-UniRule"/>
</dbReference>
<dbReference type="EC" id="3.1.-.-" evidence="1"/>
<keyword evidence="1" id="KW-0496">Mitochondrion</keyword>
<comment type="caution">
    <text evidence="3">The sequence shown here is derived from an EMBL/GenBank/DDBJ whole genome shotgun (WGS) entry which is preliminary data.</text>
</comment>
<dbReference type="InterPro" id="IPR038726">
    <property type="entry name" value="PDDEXK_AddAB-type"/>
</dbReference>
<dbReference type="AlphaFoldDB" id="A0ABD3WH90"/>
<feature type="active site" evidence="1">
    <location>
        <position position="265"/>
    </location>
</feature>
<comment type="function">
    <text evidence="1">Metal-dependent single-stranded DNA (ssDNA) exonuclease involved in mitochondrial genome maintenance.</text>
</comment>
<name>A0ABD3WH90_SINWO</name>
<dbReference type="GO" id="GO:0005739">
    <property type="term" value="C:mitochondrion"/>
    <property type="evidence" value="ECO:0007669"/>
    <property type="project" value="UniProtKB-SubCell"/>
</dbReference>
<keyword evidence="1" id="KW-0269">Exonuclease</keyword>
<sequence>MSKVTTKLSHLLYAFSATTSRTYTSKSDKAKLVLKWNQENLRLFGPIVKKHTPKKPKDLIITSEQEIINKEKNNAVSSTIKQNGTISKITSKLETTNELHKNVTCTENTAEDPLKIISQSPLFPDAEIDQAQHERLKDYVEKLSLTTLPAVNLILNKTQSLENAVALERWKKKMIQEIGEERFQKYQQDTLIKGINTHDCIRNRLLGQNIDLMPENEGHWKSVQHVLADIGQVVDQEQEVIHHELFYKGKFDCIAAYRDTLCVIEWKTSSKKRPLLSNTYDNPIQLAAYLGAINRSHFLSRKGIDKLSNAMVVVVYPGGEPASVHLMNSATCQHYWERWLERLKKYWTMKAQVT</sequence>
<dbReference type="HAMAP" id="MF_03030">
    <property type="entry name" value="MGME1"/>
    <property type="match status" value="1"/>
</dbReference>
<comment type="similarity">
    <text evidence="1">Belongs to the MGME1 family.</text>
</comment>
<dbReference type="InterPro" id="IPR011604">
    <property type="entry name" value="PDDEXK-like_dom_sf"/>
</dbReference>
<evidence type="ECO:0000313" key="3">
    <source>
        <dbReference type="EMBL" id="KAL3873321.1"/>
    </source>
</evidence>
<dbReference type="Proteomes" id="UP001634394">
    <property type="component" value="Unassembled WGS sequence"/>
</dbReference>
<dbReference type="Pfam" id="PF12705">
    <property type="entry name" value="PDDEXK_1"/>
    <property type="match status" value="1"/>
</dbReference>
<feature type="domain" description="PD-(D/E)XK endonuclease-like" evidence="2">
    <location>
        <begin position="231"/>
        <end position="345"/>
    </location>
</feature>
<dbReference type="GO" id="GO:0008297">
    <property type="term" value="F:single-stranded DNA exodeoxyribonuclease activity"/>
    <property type="evidence" value="ECO:0007669"/>
    <property type="project" value="UniProtKB-UniRule"/>
</dbReference>
<feature type="active site" evidence="1">
    <location>
        <position position="267"/>
    </location>
</feature>